<dbReference type="STRING" id="1406858.GCA_000710895_02703"/>
<dbReference type="EMBL" id="UGRY01000002">
    <property type="protein sequence ID" value="SUA75098.1"/>
    <property type="molecule type" value="Genomic_DNA"/>
</dbReference>
<sequence>MVGFIVTLAMFGMLLMMAVSAPLAGTSSRALVRVRRR</sequence>
<dbReference type="Proteomes" id="UP000255467">
    <property type="component" value="Unassembled WGS sequence"/>
</dbReference>
<evidence type="ECO:0000313" key="2">
    <source>
        <dbReference type="Proteomes" id="UP000255467"/>
    </source>
</evidence>
<accession>A0A378YE22</accession>
<evidence type="ECO:0000313" key="1">
    <source>
        <dbReference type="EMBL" id="SUA75098.1"/>
    </source>
</evidence>
<keyword evidence="2" id="KW-1185">Reference proteome</keyword>
<organism evidence="1 2">
    <name type="scientific">Nocardia otitidiscaviarum</name>
    <dbReference type="NCBI Taxonomy" id="1823"/>
    <lineage>
        <taxon>Bacteria</taxon>
        <taxon>Bacillati</taxon>
        <taxon>Actinomycetota</taxon>
        <taxon>Actinomycetes</taxon>
        <taxon>Mycobacteriales</taxon>
        <taxon>Nocardiaceae</taxon>
        <taxon>Nocardia</taxon>
    </lineage>
</organism>
<proteinExistence type="predicted"/>
<reference evidence="1 2" key="1">
    <citation type="submission" date="2018-06" db="EMBL/GenBank/DDBJ databases">
        <authorList>
            <consortium name="Pathogen Informatics"/>
            <person name="Doyle S."/>
        </authorList>
    </citation>
    <scope>NUCLEOTIDE SEQUENCE [LARGE SCALE GENOMIC DNA]</scope>
    <source>
        <strain evidence="1 2">NCTC1934</strain>
    </source>
</reference>
<dbReference type="AlphaFoldDB" id="A0A378YE22"/>
<gene>
    <name evidence="1" type="ORF">NCTC1934_01906</name>
</gene>
<protein>
    <submittedName>
        <fullName evidence="1">Uncharacterized protein</fullName>
    </submittedName>
</protein>
<name>A0A378YE22_9NOCA</name>